<protein>
    <submittedName>
        <fullName evidence="4">Serine protease inhibitor (SERPIN) family protein</fullName>
    </submittedName>
</protein>
<dbReference type="PANTHER" id="PTHR11461:SF211">
    <property type="entry name" value="GH10112P-RELATED"/>
    <property type="match status" value="1"/>
</dbReference>
<dbReference type="PANTHER" id="PTHR11461">
    <property type="entry name" value="SERINE PROTEASE INHIBITOR, SERPIN"/>
    <property type="match status" value="1"/>
</dbReference>
<keyword evidence="4" id="KW-0646">Protease inhibitor</keyword>
<dbReference type="GO" id="GO:0004867">
    <property type="term" value="F:serine-type endopeptidase inhibitor activity"/>
    <property type="evidence" value="ECO:0007669"/>
    <property type="project" value="UniProtKB-KW"/>
</dbReference>
<keyword evidence="2" id="KW-0732">Signal</keyword>
<dbReference type="AlphaFoldDB" id="A0AAD8I329"/>
<dbReference type="Proteomes" id="UP001237642">
    <property type="component" value="Unassembled WGS sequence"/>
</dbReference>
<evidence type="ECO:0000313" key="4">
    <source>
        <dbReference type="EMBL" id="KAK1377798.1"/>
    </source>
</evidence>
<dbReference type="Pfam" id="PF00079">
    <property type="entry name" value="Serpin"/>
    <property type="match status" value="1"/>
</dbReference>
<evidence type="ECO:0000256" key="1">
    <source>
        <dbReference type="ARBA" id="ARBA00009500"/>
    </source>
</evidence>
<keyword evidence="5" id="KW-1185">Reference proteome</keyword>
<feature type="domain" description="Serpin" evidence="3">
    <location>
        <begin position="1"/>
        <end position="99"/>
    </location>
</feature>
<evidence type="ECO:0000256" key="2">
    <source>
        <dbReference type="SAM" id="SignalP"/>
    </source>
</evidence>
<name>A0AAD8I329_9APIA</name>
<feature type="signal peptide" evidence="2">
    <location>
        <begin position="1"/>
        <end position="20"/>
    </location>
</feature>
<accession>A0AAD8I329</accession>
<dbReference type="InterPro" id="IPR042178">
    <property type="entry name" value="Serpin_sf_1"/>
</dbReference>
<dbReference type="GO" id="GO:0005615">
    <property type="term" value="C:extracellular space"/>
    <property type="evidence" value="ECO:0007669"/>
    <property type="project" value="InterPro"/>
</dbReference>
<gene>
    <name evidence="4" type="ORF">POM88_024542</name>
</gene>
<organism evidence="4 5">
    <name type="scientific">Heracleum sosnowskyi</name>
    <dbReference type="NCBI Taxonomy" id="360622"/>
    <lineage>
        <taxon>Eukaryota</taxon>
        <taxon>Viridiplantae</taxon>
        <taxon>Streptophyta</taxon>
        <taxon>Embryophyta</taxon>
        <taxon>Tracheophyta</taxon>
        <taxon>Spermatophyta</taxon>
        <taxon>Magnoliopsida</taxon>
        <taxon>eudicotyledons</taxon>
        <taxon>Gunneridae</taxon>
        <taxon>Pentapetalae</taxon>
        <taxon>asterids</taxon>
        <taxon>campanulids</taxon>
        <taxon>Apiales</taxon>
        <taxon>Apiaceae</taxon>
        <taxon>Apioideae</taxon>
        <taxon>apioid superclade</taxon>
        <taxon>Tordylieae</taxon>
        <taxon>Tordyliinae</taxon>
        <taxon>Heracleum</taxon>
    </lineage>
</organism>
<dbReference type="SUPFAM" id="SSF56574">
    <property type="entry name" value="Serpins"/>
    <property type="match status" value="1"/>
</dbReference>
<dbReference type="PROSITE" id="PS00284">
    <property type="entry name" value="SERPIN"/>
    <property type="match status" value="1"/>
</dbReference>
<comment type="caution">
    <text evidence="4">The sequence shown here is derived from an EMBL/GenBank/DDBJ whole genome shotgun (WGS) entry which is preliminary data.</text>
</comment>
<feature type="chain" id="PRO_5042010876" evidence="2">
    <location>
        <begin position="21"/>
        <end position="102"/>
    </location>
</feature>
<evidence type="ECO:0000313" key="5">
    <source>
        <dbReference type="Proteomes" id="UP001237642"/>
    </source>
</evidence>
<keyword evidence="4" id="KW-0722">Serine protease inhibitor</keyword>
<comment type="similarity">
    <text evidence="1">Belongs to the serpin family.</text>
</comment>
<reference evidence="4" key="2">
    <citation type="submission" date="2023-05" db="EMBL/GenBank/DDBJ databases">
        <authorList>
            <person name="Schelkunov M.I."/>
        </authorList>
    </citation>
    <scope>NUCLEOTIDE SEQUENCE</scope>
    <source>
        <strain evidence="4">Hsosn_3</strain>
        <tissue evidence="4">Leaf</tissue>
    </source>
</reference>
<reference evidence="4" key="1">
    <citation type="submission" date="2023-02" db="EMBL/GenBank/DDBJ databases">
        <title>Genome of toxic invasive species Heracleum sosnowskyi carries increased number of genes despite the absence of recent whole-genome duplications.</title>
        <authorList>
            <person name="Schelkunov M."/>
            <person name="Shtratnikova V."/>
            <person name="Makarenko M."/>
            <person name="Klepikova A."/>
            <person name="Omelchenko D."/>
            <person name="Novikova G."/>
            <person name="Obukhova E."/>
            <person name="Bogdanov V."/>
            <person name="Penin A."/>
            <person name="Logacheva M."/>
        </authorList>
    </citation>
    <scope>NUCLEOTIDE SEQUENCE</scope>
    <source>
        <strain evidence="4">Hsosn_3</strain>
        <tissue evidence="4">Leaf</tissue>
    </source>
</reference>
<dbReference type="InterPro" id="IPR023796">
    <property type="entry name" value="Serpin_dom"/>
</dbReference>
<proteinExistence type="inferred from homology"/>
<sequence length="102" mass="11070">MSKALQQLGLVLPFAGVGVTEIVDTPEPYYVSKIFQKSFVEVNEEGTEAAAVTCASMYSFTGPVFEPAPLDFVADHPFLFVIRENVTGIVQFIGQVLNPAQT</sequence>
<dbReference type="EMBL" id="JAUIZM010000006">
    <property type="protein sequence ID" value="KAK1377798.1"/>
    <property type="molecule type" value="Genomic_DNA"/>
</dbReference>
<dbReference type="InterPro" id="IPR023795">
    <property type="entry name" value="Serpin_CS"/>
</dbReference>
<dbReference type="InterPro" id="IPR000215">
    <property type="entry name" value="Serpin_fam"/>
</dbReference>
<evidence type="ECO:0000259" key="3">
    <source>
        <dbReference type="Pfam" id="PF00079"/>
    </source>
</evidence>
<dbReference type="InterPro" id="IPR036186">
    <property type="entry name" value="Serpin_sf"/>
</dbReference>
<dbReference type="Gene3D" id="3.30.497.10">
    <property type="entry name" value="Antithrombin, subunit I, domain 2"/>
    <property type="match status" value="1"/>
</dbReference>